<feature type="domain" description="Chitin-binding type-2" evidence="7">
    <location>
        <begin position="2135"/>
        <end position="2194"/>
    </location>
</feature>
<feature type="domain" description="Chitin-binding type-2" evidence="7">
    <location>
        <begin position="1119"/>
        <end position="1173"/>
    </location>
</feature>
<feature type="compositionally biased region" description="Polar residues" evidence="6">
    <location>
        <begin position="1916"/>
        <end position="1936"/>
    </location>
</feature>
<feature type="domain" description="Chitin-binding type-2" evidence="7">
    <location>
        <begin position="1568"/>
        <end position="1627"/>
    </location>
</feature>
<feature type="domain" description="Chitin-binding type-2" evidence="7">
    <location>
        <begin position="564"/>
        <end position="616"/>
    </location>
</feature>
<feature type="domain" description="Chitin-binding type-2" evidence="7">
    <location>
        <begin position="1750"/>
        <end position="1809"/>
    </location>
</feature>
<feature type="domain" description="Chitin-binding type-2" evidence="7">
    <location>
        <begin position="455"/>
        <end position="507"/>
    </location>
</feature>
<feature type="domain" description="Chitin-binding type-2" evidence="7">
    <location>
        <begin position="1288"/>
        <end position="1347"/>
    </location>
</feature>
<protein>
    <submittedName>
        <fullName evidence="8">Chitin-binding domain protein cbd-1-like isoform X1</fullName>
    </submittedName>
</protein>
<feature type="domain" description="Chitin-binding type-2" evidence="7">
    <location>
        <begin position="948"/>
        <end position="1002"/>
    </location>
</feature>
<keyword evidence="3" id="KW-0677">Repeat</keyword>
<dbReference type="PANTHER" id="PTHR23301:SF0">
    <property type="entry name" value="CHITIN-BINDING TYPE-2 DOMAIN-CONTAINING PROTEIN-RELATED"/>
    <property type="match status" value="1"/>
</dbReference>
<dbReference type="InterPro" id="IPR002557">
    <property type="entry name" value="Chitin-bd_dom"/>
</dbReference>
<evidence type="ECO:0000256" key="2">
    <source>
        <dbReference type="ARBA" id="ARBA00022729"/>
    </source>
</evidence>
<feature type="domain" description="Chitin-binding type-2" evidence="7">
    <location>
        <begin position="725"/>
        <end position="779"/>
    </location>
</feature>
<dbReference type="Pfam" id="PF01607">
    <property type="entry name" value="CBM_14"/>
    <property type="match status" value="30"/>
</dbReference>
<feature type="compositionally biased region" description="Low complexity" evidence="6">
    <location>
        <begin position="2020"/>
        <end position="2034"/>
    </location>
</feature>
<feature type="domain" description="Chitin-binding type-2" evidence="7">
    <location>
        <begin position="1062"/>
        <end position="1116"/>
    </location>
</feature>
<feature type="compositionally biased region" description="Low complexity" evidence="6">
    <location>
        <begin position="2216"/>
        <end position="2230"/>
    </location>
</feature>
<keyword evidence="5" id="KW-0325">Glycoprotein</keyword>
<feature type="domain" description="Chitin-binding type-2" evidence="7">
    <location>
        <begin position="2331"/>
        <end position="2390"/>
    </location>
</feature>
<dbReference type="EMBL" id="JAYRBN010000008">
    <property type="protein sequence ID" value="KAL2750737.1"/>
    <property type="molecule type" value="Genomic_DNA"/>
</dbReference>
<proteinExistence type="predicted"/>
<feature type="domain" description="Chitin-binding type-2" evidence="7">
    <location>
        <begin position="672"/>
        <end position="724"/>
    </location>
</feature>
<feature type="domain" description="Chitin-binding type-2" evidence="7">
    <location>
        <begin position="1005"/>
        <end position="1059"/>
    </location>
</feature>
<feature type="domain" description="Chitin-binding type-2" evidence="7">
    <location>
        <begin position="509"/>
        <end position="563"/>
    </location>
</feature>
<gene>
    <name evidence="8" type="ORF">V1477_000840</name>
</gene>
<feature type="region of interest" description="Disordered" evidence="6">
    <location>
        <begin position="2094"/>
        <end position="2141"/>
    </location>
</feature>
<feature type="region of interest" description="Disordered" evidence="6">
    <location>
        <begin position="1898"/>
        <end position="1945"/>
    </location>
</feature>
<accession>A0ABD2D075</accession>
<keyword evidence="4" id="KW-1015">Disulfide bond</keyword>
<evidence type="ECO:0000256" key="3">
    <source>
        <dbReference type="ARBA" id="ARBA00022737"/>
    </source>
</evidence>
<feature type="domain" description="Chitin-binding type-2" evidence="7">
    <location>
        <begin position="399"/>
        <end position="453"/>
    </location>
</feature>
<feature type="region of interest" description="Disordered" evidence="6">
    <location>
        <begin position="2388"/>
        <end position="2433"/>
    </location>
</feature>
<feature type="region of interest" description="Disordered" evidence="6">
    <location>
        <begin position="2192"/>
        <end position="2237"/>
    </location>
</feature>
<comment type="caution">
    <text evidence="8">The sequence shown here is derived from an EMBL/GenBank/DDBJ whole genome shotgun (WGS) entry which is preliminary data.</text>
</comment>
<dbReference type="Gene3D" id="2.170.140.10">
    <property type="entry name" value="Chitin binding domain"/>
    <property type="match status" value="30"/>
</dbReference>
<feature type="domain" description="Chitin-binding type-2" evidence="7">
    <location>
        <begin position="781"/>
        <end position="833"/>
    </location>
</feature>
<dbReference type="InterPro" id="IPR036508">
    <property type="entry name" value="Chitin-bd_dom_sf"/>
</dbReference>
<dbReference type="SUPFAM" id="SSF57625">
    <property type="entry name" value="Invertebrate chitin-binding proteins"/>
    <property type="match status" value="31"/>
</dbReference>
<feature type="domain" description="Chitin-binding type-2" evidence="7">
    <location>
        <begin position="121"/>
        <end position="187"/>
    </location>
</feature>
<keyword evidence="2" id="KW-0732">Signal</keyword>
<feature type="domain" description="Chitin-binding type-2" evidence="7">
    <location>
        <begin position="2037"/>
        <end position="2096"/>
    </location>
</feature>
<keyword evidence="9" id="KW-1185">Reference proteome</keyword>
<feature type="domain" description="Chitin-binding type-2" evidence="7">
    <location>
        <begin position="1939"/>
        <end position="1998"/>
    </location>
</feature>
<evidence type="ECO:0000256" key="1">
    <source>
        <dbReference type="ARBA" id="ARBA00022669"/>
    </source>
</evidence>
<dbReference type="PANTHER" id="PTHR23301">
    <property type="entry name" value="CHITIN BINDING PERITROPHIN-A"/>
    <property type="match status" value="1"/>
</dbReference>
<feature type="domain" description="Chitin-binding type-2" evidence="7">
    <location>
        <begin position="1841"/>
        <end position="1900"/>
    </location>
</feature>
<evidence type="ECO:0000256" key="6">
    <source>
        <dbReference type="SAM" id="MobiDB-lite"/>
    </source>
</evidence>
<feature type="compositionally biased region" description="Low complexity" evidence="6">
    <location>
        <begin position="2412"/>
        <end position="2426"/>
    </location>
</feature>
<feature type="domain" description="Chitin-binding type-2" evidence="7">
    <location>
        <begin position="1659"/>
        <end position="1718"/>
    </location>
</feature>
<feature type="domain" description="Chitin-binding type-2" evidence="7">
    <location>
        <begin position="291"/>
        <end position="345"/>
    </location>
</feature>
<dbReference type="GO" id="GO:0008061">
    <property type="term" value="F:chitin binding"/>
    <property type="evidence" value="ECO:0007669"/>
    <property type="project" value="UniProtKB-KW"/>
</dbReference>
<feature type="compositionally biased region" description="Polar residues" evidence="6">
    <location>
        <begin position="2308"/>
        <end position="2328"/>
    </location>
</feature>
<feature type="region of interest" description="Disordered" evidence="6">
    <location>
        <begin position="1996"/>
        <end position="2041"/>
    </location>
</feature>
<feature type="domain" description="Chitin-binding type-2" evidence="7">
    <location>
        <begin position="2429"/>
        <end position="2488"/>
    </location>
</feature>
<dbReference type="Proteomes" id="UP001607303">
    <property type="component" value="Unassembled WGS sequence"/>
</dbReference>
<dbReference type="InterPro" id="IPR051940">
    <property type="entry name" value="Chitin_bind-dev_reg"/>
</dbReference>
<evidence type="ECO:0000256" key="5">
    <source>
        <dbReference type="ARBA" id="ARBA00023180"/>
    </source>
</evidence>
<feature type="domain" description="Chitin-binding type-2" evidence="7">
    <location>
        <begin position="617"/>
        <end position="671"/>
    </location>
</feature>
<dbReference type="PROSITE" id="PS50940">
    <property type="entry name" value="CHIT_BIND_II"/>
    <property type="match status" value="31"/>
</dbReference>
<reference evidence="8 9" key="1">
    <citation type="journal article" date="2024" name="Ann. Entomol. Soc. Am.">
        <title>Genomic analyses of the southern and eastern yellowjacket wasps (Hymenoptera: Vespidae) reveal evolutionary signatures of social life.</title>
        <authorList>
            <person name="Catto M.A."/>
            <person name="Caine P.B."/>
            <person name="Orr S.E."/>
            <person name="Hunt B.G."/>
            <person name="Goodisman M.A.D."/>
        </authorList>
    </citation>
    <scope>NUCLEOTIDE SEQUENCE [LARGE SCALE GENOMIC DNA]</scope>
    <source>
        <strain evidence="8">232</strain>
        <tissue evidence="8">Head and thorax</tissue>
    </source>
</reference>
<sequence>DFGDRNGQNINYKSIKCDGCIGLTNALKIDNGIILKNNALGRQLSITYHLTKASNYCDLMKLIEILYIFQFCTLITLTDNVLRNLYITDNLEDQRSFGWVAVFAIILAAVNLEAAPRQAVPTVCPSEDSLEETVLLAHESDCSKFYVCFLGEKILKECPYRNSRGDRLHFNPLLQVCDYPLEAGCKLQPIASKQLTTSVAVPLTKQPPSQLTTPHNIPSSISSTNSSNQIKYKEHQCTCNLYYENINNSYILRQCSKDFCWNQDLQTCYRPESIKCMQQRISTTTIMLPFDITCTEGDYVKHECQCTLYYQCKNGLLVLKECPNSLHWNEKSKSCTSKDTANCEKPLCKEGPYKPHPCECNLYYKCVKNDYVLQKCPNGLDWDRRNNACRDPKDAGCRPVSCKDGPYKPHEKDCDKYYKCENGIYVPKTCPSGLHWDRQRNICNKPSEAKCPYPPPPCIEGTTKPHQCECNLYYKCINNDFVLQKCPNGLDWDRRNNACRDPKDAGCRPVSCKDGPYKPHEKDCDKYYKCENGIYVPKTCPSGLHWDRQRNTCNEPSEAKCPNWRICIEGTTKPHACDCNLYYRCINNDYVRKECPAGQDWDRVNEKCRDPKDAGCRPVCKDGPYKPHEKDCDKYYKCDNGIYVPRTCPSGLHWDRQRNICNKPSEAKCPHPPICIEGTTLPHPSECNIYYKCIDNKYVQQKCPNGLDWDRRNNACRDPKDAGCRPVCKDGPYKPHEKDCDKYYKCENGIYVPKTCPSGLHWDRQRNICNKPSEAKCPYPPPPCIEGTTKPHQCECNLYYKCINNDFVLQKCPNGLDWDRRNNACRDPKDAGCRPVSCKDGPYKPHEKDCDKYYKCENGIYVPKTCPSGLHWDRQRNTCNKPSEAKCPYPLPPCIEGSTHPHECQCQLYYKCKNGGLTLQECEVGKEWDRVNHICTDPASANCPKRHPFGCNEGSYKSDDKECNIYYKCISNNYVSKTCTPGLHWNRKRNLCTEPIDARCPTSPINPCPEGFYKPHEKECDKYFKCENNNYVTKTCVPGLHWNRKRNLCTDPTDARCPTSPINPCPEGFYKPHEKECDKYFKCENNNYVTKTCVSGLHWNRKRNLCTDPTDARCPTSPINPCPEGFYKPHEKECDKYFKCENNNYVTKTCIPGLHWNRKHNLCTDPEKANCLILRSESTCVQGSTKHHECECSLYHVCIYDQWILQVCPKGLNWDRKRNICTHTDCIRSCPAGQEHPSGVCVEPENTNSKATNEENIPEVSITDNLLSEKVPQSSRPVYISPNIPGVPDHCPPDDYGKLVHLPHETNCSLFYKCNKGKKILQKCPPGLEFNPVMQICLTPEQSKCTSKPENKVSGNQHFSDIKQSFRTAFKSSRPVYISPNIPGVPDHCPPDDYGKLVHLPHETNCSLFYKCNKGEKILQKCPPGLEFNPVMQICLTPEQSKCTSKPENKVNGNQYLSEIEGLNTAISESSTPGSIPDHCPSHDTGDVVHLPHETDCTLFYKCVEGEKVIQQCPEGLHFNANLQICDLPEHANCTSKLDNEIDGNQDLSEIEGLNTAISESSTPGSIPDHCPSHDTGDVVHLPHETDCTLFYKCVEGEKVIQQCPEGLHFNANLQICDLPEHANCTSKLDNEIDGNQDLSEIEGLNTAISESSTPGSIPDHCPSHDTGDVVHLPHETDCTLFYKCVEGEKVIQQCPEGLHFNANLQICDLPEHANCTSKLDNEIDGNQDLSEIEGLNTAISESSTPGSIPDHCPSHDTGDVVHLPHETDCTLFYKCVEGEKVIQQCPEGLHFNANLQICDLPEHANCTSKLDNEIDGNQDLSEIEGLNTAISESSTPGSIPDRCPSHDTGDAVHLRHETDCTLFYKCVEGIKVLQQCPSGLHFNPALQVCDLPEQANCRSKPDDNGDENQELPVTGGSTSAPPQSSTRIPTSSTPGNIPDHCPSDDNGTVVHLPHETNCSLFYKCHEGKKVVLQCPPHLHFNRFLQVCDLPEQANCKSKPDDNGDENQELPVTRGSTSAPSQSSTGIPTSSSPGNIPDRCPSHDTGDVVHLRHETDCTLFYKCVEGNKVLQQCPAGLHFNSALQVCDLPEQANCRSKPGDNGDENQELPVTRGSTSAPPQSSTRIPASSTPGNIPDHCPSDDNGTVVHLPHETNCSLFYKCHEGKKVVLQCPPHLHFNPALQVCDLPEQANCKSKPGDNGDENQELPVTRGSTSAPSQSSTGIPTSSSPGNIPDRCPSHDTGDVVHLHHETDCTLFYKCVEGNKVLQQCPAGLHFNSALQVCDLPEQANCRSKPGDNGDENQELPVTRGSTSAPPQSSTRIPTSSTPGNIPDHCPSDDNGTVVHLPHETNCSLFYKCHEGKKVVLQCPPHLHFNPALQVCDLPEQANCKSKPGDNGDENQELPVTRGSTSAPSQSSTGIPTSSSPGNIPDRCPSHDTGDVVHLRHETDCTLFYKCVEGNKVLQQCPAGLHFNPVLEVCDRPVHAKCTN</sequence>
<feature type="domain" description="Chitin-binding type-2" evidence="7">
    <location>
        <begin position="1177"/>
        <end position="1232"/>
    </location>
</feature>
<feature type="compositionally biased region" description="Polar residues" evidence="6">
    <location>
        <begin position="2112"/>
        <end position="2132"/>
    </location>
</feature>
<keyword evidence="1" id="KW-0147">Chitin-binding</keyword>
<feature type="domain" description="Chitin-binding type-2" evidence="7">
    <location>
        <begin position="835"/>
        <end position="889"/>
    </location>
</feature>
<dbReference type="SMART" id="SM00494">
    <property type="entry name" value="ChtBD2"/>
    <property type="match status" value="31"/>
</dbReference>
<evidence type="ECO:0000259" key="7">
    <source>
        <dbReference type="PROSITE" id="PS50940"/>
    </source>
</evidence>
<feature type="domain" description="Chitin-binding type-2" evidence="7">
    <location>
        <begin position="1386"/>
        <end position="1445"/>
    </location>
</feature>
<evidence type="ECO:0000313" key="8">
    <source>
        <dbReference type="EMBL" id="KAL2750737.1"/>
    </source>
</evidence>
<feature type="domain" description="Chitin-binding type-2" evidence="7">
    <location>
        <begin position="1477"/>
        <end position="1536"/>
    </location>
</feature>
<feature type="domain" description="Chitin-binding type-2" evidence="7">
    <location>
        <begin position="891"/>
        <end position="945"/>
    </location>
</feature>
<organism evidence="8 9">
    <name type="scientific">Vespula maculifrons</name>
    <name type="common">Eastern yellow jacket</name>
    <name type="synonym">Wasp</name>
    <dbReference type="NCBI Taxonomy" id="7453"/>
    <lineage>
        <taxon>Eukaryota</taxon>
        <taxon>Metazoa</taxon>
        <taxon>Ecdysozoa</taxon>
        <taxon>Arthropoda</taxon>
        <taxon>Hexapoda</taxon>
        <taxon>Insecta</taxon>
        <taxon>Pterygota</taxon>
        <taxon>Neoptera</taxon>
        <taxon>Endopterygota</taxon>
        <taxon>Hymenoptera</taxon>
        <taxon>Apocrita</taxon>
        <taxon>Aculeata</taxon>
        <taxon>Vespoidea</taxon>
        <taxon>Vespidae</taxon>
        <taxon>Vespinae</taxon>
        <taxon>Vespula</taxon>
    </lineage>
</organism>
<feature type="non-terminal residue" evidence="8">
    <location>
        <position position="1"/>
    </location>
</feature>
<evidence type="ECO:0000256" key="4">
    <source>
        <dbReference type="ARBA" id="ARBA00023157"/>
    </source>
</evidence>
<feature type="domain" description="Chitin-binding type-2" evidence="7">
    <location>
        <begin position="2233"/>
        <end position="2292"/>
    </location>
</feature>
<name>A0ABD2D075_VESMC</name>
<feature type="domain" description="Chitin-binding type-2" evidence="7">
    <location>
        <begin position="359"/>
        <end position="397"/>
    </location>
</feature>
<evidence type="ECO:0000313" key="9">
    <source>
        <dbReference type="Proteomes" id="UP001607303"/>
    </source>
</evidence>
<feature type="region of interest" description="Disordered" evidence="6">
    <location>
        <begin position="2290"/>
        <end position="2337"/>
    </location>
</feature>